<feature type="domain" description="C2H2-type" evidence="3">
    <location>
        <begin position="188"/>
        <end position="216"/>
    </location>
</feature>
<evidence type="ECO:0000313" key="4">
    <source>
        <dbReference type="EMBL" id="KAL3281305.1"/>
    </source>
</evidence>
<feature type="region of interest" description="Disordered" evidence="2">
    <location>
        <begin position="228"/>
        <end position="275"/>
    </location>
</feature>
<feature type="compositionally biased region" description="Polar residues" evidence="2">
    <location>
        <begin position="264"/>
        <end position="273"/>
    </location>
</feature>
<gene>
    <name evidence="4" type="ORF">HHI36_004516</name>
</gene>
<keyword evidence="1" id="KW-0479">Metal-binding</keyword>
<accession>A0ABD2NRQ0</accession>
<sequence>MVNNDADSVNCSTTQIRDEDEKVETSKSKKSDSASPGPETVVSSSRKSSLDVEKNSDTSVGCAEELESSSSATKTSLFCSVPLNKIRSVLSYGNSKAVEDESSLAKIKQVASRKLLCLYCDRTFVSTNLRQKHVERCHSEKQSRRLSSRKLQSQFTTTACFHCDKLPVEHSLTQLFEHLVTEHSQKYFGCLSCEERFLSQSLLSDHNAKYHASPQKRQKSTSVLKIQKEVNKDEETKETTNINEEDKGISQKLTRSMAREKTKPPQNKSSLRQLRSKKIAIKASKIGLKRSKRLRATQTKVPVRKKKRTKVVETTKLEETTTKTTEKAKANSINPYPEFDNYYRVKKITDHSIDNLKISSLTFDDVFDKAFFNRIKCNIQENLMFHLDGKLFKNEESESRISNFEKNPPTQDVPSTSSENFGCDLSLNAITPVTSILTPNFGEDLESQIEYGSKPSKKKLQTRQDPVRHKYVTRRKYQASILEHKENRDLSKLDMWTQLVIKDRQQKVMNDQKSAKEMLEYTTCAEYKLKVQRTELNRILDRRGPFEDLQEEASKKAALDKLNSETSGKVSEECFKEVRLVMETLLNEVVRICAEQEEESTKLEESESLIDKVNIPALPDYLQLRRTSAVPSEEIDKSDKIVLICSSQETENYELPTNKARAKNEMVELSGEWARSRIYVCAACGLKLPNMKLLLEHKSLYHQNAWVQHYELVGNQSELYRHLCIPGLGKVGHVEDTVQCKLWRRSDARVCSKCGKMCNALAELHRHILECGGDWTWMLARKKCKHRPFGSRKKRRGLVKRIRDVLIIKRLNKLKRRNIRKHLKVPGSVLVMKVVIKMFDFICCITADTIQRMLANLPPKRSSRKSICMKDGFPRNRNNKQNNKKKVMKCGKIVMQKSTYKTTQSKTKEASNNLKNASVKKTMRNLSRTLSSKILDTSSKLRVKRQLIKNINRRSTRRSAIEAAEISNDIIKDEEVDESNLNNTKKNINAGKSKIKIQTVLRIFLKRKSILKISFQFQNESQIRMSQRILPIQAILMKIKKLNLKLIKLPEMLLKID</sequence>
<feature type="compositionally biased region" description="Basic and acidic residues" evidence="2">
    <location>
        <begin position="16"/>
        <end position="32"/>
    </location>
</feature>
<dbReference type="PROSITE" id="PS50157">
    <property type="entry name" value="ZINC_FINGER_C2H2_2"/>
    <property type="match status" value="1"/>
</dbReference>
<dbReference type="EMBL" id="JABFTP020000144">
    <property type="protein sequence ID" value="KAL3281305.1"/>
    <property type="molecule type" value="Genomic_DNA"/>
</dbReference>
<comment type="caution">
    <text evidence="4">The sequence shown here is derived from an EMBL/GenBank/DDBJ whole genome shotgun (WGS) entry which is preliminary data.</text>
</comment>
<feature type="compositionally biased region" description="Basic and acidic residues" evidence="2">
    <location>
        <begin position="228"/>
        <end position="249"/>
    </location>
</feature>
<keyword evidence="5" id="KW-1185">Reference proteome</keyword>
<evidence type="ECO:0000256" key="2">
    <source>
        <dbReference type="SAM" id="MobiDB-lite"/>
    </source>
</evidence>
<evidence type="ECO:0000259" key="3">
    <source>
        <dbReference type="PROSITE" id="PS50157"/>
    </source>
</evidence>
<keyword evidence="1" id="KW-0863">Zinc-finger</keyword>
<feature type="region of interest" description="Disordered" evidence="2">
    <location>
        <begin position="1"/>
        <end position="56"/>
    </location>
</feature>
<dbReference type="GO" id="GO:0008270">
    <property type="term" value="F:zinc ion binding"/>
    <property type="evidence" value="ECO:0007669"/>
    <property type="project" value="UniProtKB-KW"/>
</dbReference>
<feature type="compositionally biased region" description="Polar residues" evidence="2">
    <location>
        <begin position="1"/>
        <end position="15"/>
    </location>
</feature>
<proteinExistence type="predicted"/>
<dbReference type="Proteomes" id="UP001516400">
    <property type="component" value="Unassembled WGS sequence"/>
</dbReference>
<dbReference type="SMART" id="SM00355">
    <property type="entry name" value="ZnF_C2H2"/>
    <property type="match status" value="4"/>
</dbReference>
<protein>
    <recommendedName>
        <fullName evidence="3">C2H2-type domain-containing protein</fullName>
    </recommendedName>
</protein>
<evidence type="ECO:0000313" key="5">
    <source>
        <dbReference type="Proteomes" id="UP001516400"/>
    </source>
</evidence>
<organism evidence="4 5">
    <name type="scientific">Cryptolaemus montrouzieri</name>
    <dbReference type="NCBI Taxonomy" id="559131"/>
    <lineage>
        <taxon>Eukaryota</taxon>
        <taxon>Metazoa</taxon>
        <taxon>Ecdysozoa</taxon>
        <taxon>Arthropoda</taxon>
        <taxon>Hexapoda</taxon>
        <taxon>Insecta</taxon>
        <taxon>Pterygota</taxon>
        <taxon>Neoptera</taxon>
        <taxon>Endopterygota</taxon>
        <taxon>Coleoptera</taxon>
        <taxon>Polyphaga</taxon>
        <taxon>Cucujiformia</taxon>
        <taxon>Coccinelloidea</taxon>
        <taxon>Coccinellidae</taxon>
        <taxon>Scymninae</taxon>
        <taxon>Scymnini</taxon>
        <taxon>Cryptolaemus</taxon>
    </lineage>
</organism>
<reference evidence="4 5" key="1">
    <citation type="journal article" date="2021" name="BMC Biol.">
        <title>Horizontally acquired antibacterial genes associated with adaptive radiation of ladybird beetles.</title>
        <authorList>
            <person name="Li H.S."/>
            <person name="Tang X.F."/>
            <person name="Huang Y.H."/>
            <person name="Xu Z.Y."/>
            <person name="Chen M.L."/>
            <person name="Du X.Y."/>
            <person name="Qiu B.Y."/>
            <person name="Chen P.T."/>
            <person name="Zhang W."/>
            <person name="Slipinski A."/>
            <person name="Escalona H.E."/>
            <person name="Waterhouse R.M."/>
            <person name="Zwick A."/>
            <person name="Pang H."/>
        </authorList>
    </citation>
    <scope>NUCLEOTIDE SEQUENCE [LARGE SCALE GENOMIC DNA]</scope>
    <source>
        <strain evidence="4">SYSU2018</strain>
    </source>
</reference>
<dbReference type="InterPro" id="IPR013087">
    <property type="entry name" value="Znf_C2H2_type"/>
</dbReference>
<dbReference type="PROSITE" id="PS00028">
    <property type="entry name" value="ZINC_FINGER_C2H2_1"/>
    <property type="match status" value="3"/>
</dbReference>
<keyword evidence="1" id="KW-0862">Zinc</keyword>
<evidence type="ECO:0000256" key="1">
    <source>
        <dbReference type="PROSITE-ProRule" id="PRU00042"/>
    </source>
</evidence>
<name>A0ABD2NRQ0_9CUCU</name>
<dbReference type="AlphaFoldDB" id="A0ABD2NRQ0"/>